<dbReference type="InterPro" id="IPR017937">
    <property type="entry name" value="Thioredoxin_CS"/>
</dbReference>
<dbReference type="AlphaFoldDB" id="A0A6M5YFT0"/>
<dbReference type="GO" id="GO:0016491">
    <property type="term" value="F:oxidoreductase activity"/>
    <property type="evidence" value="ECO:0007669"/>
    <property type="project" value="InterPro"/>
</dbReference>
<dbReference type="KEGG" id="ftj:FTUN_0386"/>
<proteinExistence type="predicted"/>
<sequence length="186" mass="21060">MILDHVLVTESPKMRRFVFVFFGFLLALTGCALPEPASGELPEVRADELEKALDDQKGKVVLVDFWATWCPPCRERFPHFVKTHEKYAGKGLTCMSVSLDNDGPGDGRADKQKVINFLKKHGAKFPNYLLANYQKDAVKVGRRFGLEGSIPFVALFDKTGKKVWDREQKELTDEELDKLIESELAK</sequence>
<dbReference type="EMBL" id="CP053452">
    <property type="protein sequence ID" value="QJW92889.1"/>
    <property type="molecule type" value="Genomic_DNA"/>
</dbReference>
<organism evidence="5 6">
    <name type="scientific">Frigoriglobus tundricola</name>
    <dbReference type="NCBI Taxonomy" id="2774151"/>
    <lineage>
        <taxon>Bacteria</taxon>
        <taxon>Pseudomonadati</taxon>
        <taxon>Planctomycetota</taxon>
        <taxon>Planctomycetia</taxon>
        <taxon>Gemmatales</taxon>
        <taxon>Gemmataceae</taxon>
        <taxon>Frigoriglobus</taxon>
    </lineage>
</organism>
<evidence type="ECO:0000313" key="5">
    <source>
        <dbReference type="EMBL" id="QJW92889.1"/>
    </source>
</evidence>
<dbReference type="RefSeq" id="WP_171469199.1">
    <property type="nucleotide sequence ID" value="NZ_CP053452.2"/>
</dbReference>
<feature type="domain" description="Thioredoxin" evidence="4">
    <location>
        <begin position="27"/>
        <end position="185"/>
    </location>
</feature>
<dbReference type="GO" id="GO:0030313">
    <property type="term" value="C:cell envelope"/>
    <property type="evidence" value="ECO:0007669"/>
    <property type="project" value="UniProtKB-SubCell"/>
</dbReference>
<dbReference type="InterPro" id="IPR013766">
    <property type="entry name" value="Thioredoxin_domain"/>
</dbReference>
<dbReference type="GO" id="GO:0017004">
    <property type="term" value="P:cytochrome complex assembly"/>
    <property type="evidence" value="ECO:0007669"/>
    <property type="project" value="UniProtKB-KW"/>
</dbReference>
<dbReference type="PANTHER" id="PTHR42852:SF18">
    <property type="entry name" value="CHROMOSOME UNDETERMINED SCAFFOLD_47, WHOLE GENOME SHOTGUN SEQUENCE"/>
    <property type="match status" value="1"/>
</dbReference>
<keyword evidence="6" id="KW-1185">Reference proteome</keyword>
<dbReference type="PROSITE" id="PS51352">
    <property type="entry name" value="THIOREDOXIN_2"/>
    <property type="match status" value="1"/>
</dbReference>
<evidence type="ECO:0000313" key="6">
    <source>
        <dbReference type="Proteomes" id="UP000503447"/>
    </source>
</evidence>
<keyword evidence="3" id="KW-0676">Redox-active center</keyword>
<comment type="subcellular location">
    <subcellularLocation>
        <location evidence="1">Cell envelope</location>
    </subcellularLocation>
</comment>
<dbReference type="SUPFAM" id="SSF52833">
    <property type="entry name" value="Thioredoxin-like"/>
    <property type="match status" value="1"/>
</dbReference>
<evidence type="ECO:0000256" key="3">
    <source>
        <dbReference type="ARBA" id="ARBA00023284"/>
    </source>
</evidence>
<protein>
    <submittedName>
        <fullName evidence="5">Redoxin domain protein</fullName>
    </submittedName>
</protein>
<evidence type="ECO:0000259" key="4">
    <source>
        <dbReference type="PROSITE" id="PS51352"/>
    </source>
</evidence>
<dbReference type="PROSITE" id="PS00194">
    <property type="entry name" value="THIOREDOXIN_1"/>
    <property type="match status" value="1"/>
</dbReference>
<dbReference type="Proteomes" id="UP000503447">
    <property type="component" value="Chromosome"/>
</dbReference>
<dbReference type="Gene3D" id="3.40.30.10">
    <property type="entry name" value="Glutaredoxin"/>
    <property type="match status" value="1"/>
</dbReference>
<dbReference type="CDD" id="cd02966">
    <property type="entry name" value="TlpA_like_family"/>
    <property type="match status" value="1"/>
</dbReference>
<reference evidence="6" key="1">
    <citation type="submission" date="2020-05" db="EMBL/GenBank/DDBJ databases">
        <title>Frigoriglobus tundricola gen. nov., sp. nov., a psychrotolerant cellulolytic planctomycete of the family Gemmataceae with two divergent copies of 16S rRNA gene.</title>
        <authorList>
            <person name="Kulichevskaya I.S."/>
            <person name="Ivanova A.A."/>
            <person name="Naumoff D.G."/>
            <person name="Beletsky A.V."/>
            <person name="Rijpstra W.I.C."/>
            <person name="Sinninghe Damste J.S."/>
            <person name="Mardanov A.V."/>
            <person name="Ravin N.V."/>
            <person name="Dedysh S.N."/>
        </authorList>
    </citation>
    <scope>NUCLEOTIDE SEQUENCE [LARGE SCALE GENOMIC DNA]</scope>
    <source>
        <strain evidence="6">PL17</strain>
    </source>
</reference>
<keyword evidence="2" id="KW-0201">Cytochrome c-type biogenesis</keyword>
<dbReference type="InterPro" id="IPR013740">
    <property type="entry name" value="Redoxin"/>
</dbReference>
<gene>
    <name evidence="5" type="ORF">FTUN_0386</name>
</gene>
<dbReference type="Pfam" id="PF08534">
    <property type="entry name" value="Redoxin"/>
    <property type="match status" value="1"/>
</dbReference>
<evidence type="ECO:0000256" key="1">
    <source>
        <dbReference type="ARBA" id="ARBA00004196"/>
    </source>
</evidence>
<evidence type="ECO:0000256" key="2">
    <source>
        <dbReference type="ARBA" id="ARBA00022748"/>
    </source>
</evidence>
<accession>A0A6M5YFT0</accession>
<dbReference type="InterPro" id="IPR036249">
    <property type="entry name" value="Thioredoxin-like_sf"/>
</dbReference>
<dbReference type="PANTHER" id="PTHR42852">
    <property type="entry name" value="THIOL:DISULFIDE INTERCHANGE PROTEIN DSBE"/>
    <property type="match status" value="1"/>
</dbReference>
<dbReference type="InterPro" id="IPR050553">
    <property type="entry name" value="Thioredoxin_ResA/DsbE_sf"/>
</dbReference>
<name>A0A6M5YFT0_9BACT</name>